<evidence type="ECO:0000313" key="5">
    <source>
        <dbReference type="Proteomes" id="UP000481861"/>
    </source>
</evidence>
<feature type="compositionally biased region" description="Polar residues" evidence="1">
    <location>
        <begin position="79"/>
        <end position="89"/>
    </location>
</feature>
<feature type="region of interest" description="Disordered" evidence="1">
    <location>
        <begin position="74"/>
        <end position="97"/>
    </location>
</feature>
<dbReference type="PANTHER" id="PTHR21377">
    <property type="entry name" value="PROTEIN FAM210B, MITOCHONDRIAL"/>
    <property type="match status" value="1"/>
</dbReference>
<organism evidence="4 5">
    <name type="scientific">Massariosphaeria phaeospora</name>
    <dbReference type="NCBI Taxonomy" id="100035"/>
    <lineage>
        <taxon>Eukaryota</taxon>
        <taxon>Fungi</taxon>
        <taxon>Dikarya</taxon>
        <taxon>Ascomycota</taxon>
        <taxon>Pezizomycotina</taxon>
        <taxon>Dothideomycetes</taxon>
        <taxon>Pleosporomycetidae</taxon>
        <taxon>Pleosporales</taxon>
        <taxon>Pleosporales incertae sedis</taxon>
        <taxon>Massariosphaeria</taxon>
    </lineage>
</organism>
<sequence length="253" mass="27826">MNSRIARFGSEQLLFRGTLSRSSAYRQSAPALRNFFAASQTAGVRTALQRCAHAGLRAERSLLFRRFRSLRFKSDKTPSNKQPNPTPNLGSPEPAPSLSQRLKKLSREYGWTALGVYMALTALDFPFCFLAVRMLGTDRIGHYEHVIVEGFWNLVRLVAPNAGPKPEVAPIADDIAADTAREGGAGWSGEVELADAKNSGAEASIWTQLALAYAVHKVFIFVRVPLTAALLPKVVKTLRGWGYDIGKRKPKTN</sequence>
<keyword evidence="5" id="KW-1185">Reference proteome</keyword>
<dbReference type="PANTHER" id="PTHR21377:SF0">
    <property type="entry name" value="PROTEIN FAM210B, MITOCHONDRIAL"/>
    <property type="match status" value="1"/>
</dbReference>
<feature type="domain" description="DUF1279" evidence="3">
    <location>
        <begin position="100"/>
        <end position="232"/>
    </location>
</feature>
<evidence type="ECO:0000259" key="3">
    <source>
        <dbReference type="Pfam" id="PF06916"/>
    </source>
</evidence>
<dbReference type="InterPro" id="IPR009688">
    <property type="entry name" value="FAM210A/B-like_dom"/>
</dbReference>
<dbReference type="EMBL" id="JAADJZ010000009">
    <property type="protein sequence ID" value="KAF2872523.1"/>
    <property type="molecule type" value="Genomic_DNA"/>
</dbReference>
<evidence type="ECO:0000313" key="4">
    <source>
        <dbReference type="EMBL" id="KAF2872523.1"/>
    </source>
</evidence>
<proteinExistence type="predicted"/>
<gene>
    <name evidence="4" type="ORF">BDV95DRAFT_491528</name>
</gene>
<evidence type="ECO:0000256" key="1">
    <source>
        <dbReference type="SAM" id="MobiDB-lite"/>
    </source>
</evidence>
<dbReference type="InterPro" id="IPR045866">
    <property type="entry name" value="FAM210A/B-like"/>
</dbReference>
<feature type="transmembrane region" description="Helical" evidence="2">
    <location>
        <begin position="109"/>
        <end position="132"/>
    </location>
</feature>
<protein>
    <recommendedName>
        <fullName evidence="3">DUF1279 domain-containing protein</fullName>
    </recommendedName>
</protein>
<comment type="caution">
    <text evidence="4">The sequence shown here is derived from an EMBL/GenBank/DDBJ whole genome shotgun (WGS) entry which is preliminary data.</text>
</comment>
<dbReference type="GO" id="GO:0005739">
    <property type="term" value="C:mitochondrion"/>
    <property type="evidence" value="ECO:0007669"/>
    <property type="project" value="TreeGrafter"/>
</dbReference>
<keyword evidence="2" id="KW-0812">Transmembrane</keyword>
<dbReference type="OrthoDB" id="426386at2759"/>
<dbReference type="Pfam" id="PF06916">
    <property type="entry name" value="FAM210A-B_dom"/>
    <property type="match status" value="1"/>
</dbReference>
<reference evidence="4 5" key="1">
    <citation type="submission" date="2020-01" db="EMBL/GenBank/DDBJ databases">
        <authorList>
            <consortium name="DOE Joint Genome Institute"/>
            <person name="Haridas S."/>
            <person name="Albert R."/>
            <person name="Binder M."/>
            <person name="Bloem J."/>
            <person name="Labutti K."/>
            <person name="Salamov A."/>
            <person name="Andreopoulos B."/>
            <person name="Baker S.E."/>
            <person name="Barry K."/>
            <person name="Bills G."/>
            <person name="Bluhm B.H."/>
            <person name="Cannon C."/>
            <person name="Castanera R."/>
            <person name="Culley D.E."/>
            <person name="Daum C."/>
            <person name="Ezra D."/>
            <person name="Gonzalez J.B."/>
            <person name="Henrissat B."/>
            <person name="Kuo A."/>
            <person name="Liang C."/>
            <person name="Lipzen A."/>
            <person name="Lutzoni F."/>
            <person name="Magnuson J."/>
            <person name="Mondo S."/>
            <person name="Nolan M."/>
            <person name="Ohm R."/>
            <person name="Pangilinan J."/>
            <person name="Park H.-J.H."/>
            <person name="Ramirez L."/>
            <person name="Alfaro M."/>
            <person name="Sun H."/>
            <person name="Tritt A."/>
            <person name="Yoshinaga Y."/>
            <person name="Zwiers L.-H.L."/>
            <person name="Turgeon B.G."/>
            <person name="Goodwin S.B."/>
            <person name="Spatafora J.W."/>
            <person name="Crous P.W."/>
            <person name="Grigoriev I.V."/>
        </authorList>
    </citation>
    <scope>NUCLEOTIDE SEQUENCE [LARGE SCALE GENOMIC DNA]</scope>
    <source>
        <strain evidence="4 5">CBS 611.86</strain>
    </source>
</reference>
<name>A0A7C8MDA5_9PLEO</name>
<dbReference type="AlphaFoldDB" id="A0A7C8MDA5"/>
<accession>A0A7C8MDA5</accession>
<keyword evidence="2" id="KW-1133">Transmembrane helix</keyword>
<dbReference type="Proteomes" id="UP000481861">
    <property type="component" value="Unassembled WGS sequence"/>
</dbReference>
<keyword evidence="2" id="KW-0472">Membrane</keyword>
<evidence type="ECO:0000256" key="2">
    <source>
        <dbReference type="SAM" id="Phobius"/>
    </source>
</evidence>